<organism evidence="1 2">
    <name type="scientific">Xiashengella succiniciproducens</name>
    <dbReference type="NCBI Taxonomy" id="2949635"/>
    <lineage>
        <taxon>Bacteria</taxon>
        <taxon>Pseudomonadati</taxon>
        <taxon>Bacteroidota</taxon>
        <taxon>Bacteroidia</taxon>
        <taxon>Marinilabiliales</taxon>
        <taxon>Marinilabiliaceae</taxon>
        <taxon>Xiashengella</taxon>
    </lineage>
</organism>
<accession>A0A9J6ZSQ5</accession>
<sequence length="163" mass="19300">MRYKLFFIVIINFVLMSCNDYKKVIKDFGLHSYYLAINVKFENRIVPIVLENSDFYTLINGDTLSEKDYVTMLENLSDKMNPYEIENVELANKLKEYKVDICGDLFEQYVDIKGSDLVKTFFDENQVQQKKLNIEQKKTVIYLLFRNNIFVKVDDETGLLYIP</sequence>
<dbReference type="PROSITE" id="PS51257">
    <property type="entry name" value="PROKAR_LIPOPROTEIN"/>
    <property type="match status" value="1"/>
</dbReference>
<protein>
    <recommendedName>
        <fullName evidence="3">Lipoprotein</fullName>
    </recommendedName>
</protein>
<dbReference type="EMBL" id="CP098400">
    <property type="protein sequence ID" value="URW80617.1"/>
    <property type="molecule type" value="Genomic_DNA"/>
</dbReference>
<gene>
    <name evidence="1" type="ORF">M9189_04540</name>
</gene>
<reference evidence="1" key="1">
    <citation type="submission" date="2022-05" db="EMBL/GenBank/DDBJ databases">
        <authorList>
            <person name="Sun X."/>
        </authorList>
    </citation>
    <scope>NUCLEOTIDE SEQUENCE</scope>
    <source>
        <strain evidence="1">Ai-910</strain>
    </source>
</reference>
<name>A0A9J6ZSQ5_9BACT</name>
<evidence type="ECO:0000313" key="1">
    <source>
        <dbReference type="EMBL" id="URW80617.1"/>
    </source>
</evidence>
<dbReference type="Proteomes" id="UP001056426">
    <property type="component" value="Chromosome"/>
</dbReference>
<evidence type="ECO:0000313" key="2">
    <source>
        <dbReference type="Proteomes" id="UP001056426"/>
    </source>
</evidence>
<dbReference type="RefSeq" id="WP_250724964.1">
    <property type="nucleotide sequence ID" value="NZ_CP098400.1"/>
</dbReference>
<keyword evidence="2" id="KW-1185">Reference proteome</keyword>
<reference evidence="1" key="2">
    <citation type="submission" date="2022-06" db="EMBL/GenBank/DDBJ databases">
        <title>Xiashengella guii gen. nov. sp. nov., a bacterium isolated form anaerobic digestion tank.</title>
        <authorList>
            <person name="Huang H."/>
        </authorList>
    </citation>
    <scope>NUCLEOTIDE SEQUENCE</scope>
    <source>
        <strain evidence="1">Ai-910</strain>
    </source>
</reference>
<proteinExistence type="predicted"/>
<dbReference type="KEGG" id="alkq:M9189_04540"/>
<evidence type="ECO:0008006" key="3">
    <source>
        <dbReference type="Google" id="ProtNLM"/>
    </source>
</evidence>
<dbReference type="AlphaFoldDB" id="A0A9J6ZSQ5"/>